<comment type="similarity">
    <text evidence="1">Belongs to the peptidase C15 family.</text>
</comment>
<dbReference type="CDD" id="cd00501">
    <property type="entry name" value="Peptidase_C15"/>
    <property type="match status" value="1"/>
</dbReference>
<evidence type="ECO:0000256" key="7">
    <source>
        <dbReference type="ARBA" id="ARBA00030836"/>
    </source>
</evidence>
<evidence type="ECO:0000313" key="9">
    <source>
        <dbReference type="EMBL" id="QEG42171.1"/>
    </source>
</evidence>
<evidence type="ECO:0000256" key="6">
    <source>
        <dbReference type="ARBA" id="ARBA00022807"/>
    </source>
</evidence>
<evidence type="ECO:0000256" key="2">
    <source>
        <dbReference type="ARBA" id="ARBA00019191"/>
    </source>
</evidence>
<dbReference type="PRINTS" id="PR00706">
    <property type="entry name" value="PYROGLUPTASE"/>
</dbReference>
<sequence>MPSVLLTAFEPYDQWEQNSSWLALVELTRWLEDSSHITTRRYPVCLPTVRKRLAEDLRGNYDLVLHLGQAPGSTHIRLEAVGLNVHANGQPLIADAPAAYRSTLDLESWRQSLVDTGIPAEVSQHAGTYLCNATLFLSQHILAEQKLSSQVAFIHLPLTPAQAAAQPTMMASMSTPLVAAAIATILETHRSVAT</sequence>
<proteinExistence type="inferred from homology"/>
<dbReference type="GO" id="GO:0006508">
    <property type="term" value="P:proteolysis"/>
    <property type="evidence" value="ECO:0007669"/>
    <property type="project" value="UniProtKB-KW"/>
</dbReference>
<dbReference type="PANTHER" id="PTHR23402">
    <property type="entry name" value="PROTEASE FAMILY C15 PYROGLUTAMYL-PEPTIDASE I-RELATED"/>
    <property type="match status" value="1"/>
</dbReference>
<evidence type="ECO:0000256" key="4">
    <source>
        <dbReference type="ARBA" id="ARBA00022670"/>
    </source>
</evidence>
<dbReference type="Gene3D" id="3.40.630.20">
    <property type="entry name" value="Peptidase C15, pyroglutamyl peptidase I-like"/>
    <property type="match status" value="1"/>
</dbReference>
<name>A0A5B9R6I7_9BACT</name>
<evidence type="ECO:0000256" key="8">
    <source>
        <dbReference type="ARBA" id="ARBA00031559"/>
    </source>
</evidence>
<dbReference type="AlphaFoldDB" id="A0A5B9R6I7"/>
<evidence type="ECO:0000256" key="3">
    <source>
        <dbReference type="ARBA" id="ARBA00022490"/>
    </source>
</evidence>
<dbReference type="PIRSF" id="PIRSF015592">
    <property type="entry name" value="Prld-crbxl_pptds"/>
    <property type="match status" value="1"/>
</dbReference>
<keyword evidence="4" id="KW-0645">Protease</keyword>
<dbReference type="PANTHER" id="PTHR23402:SF1">
    <property type="entry name" value="PYROGLUTAMYL-PEPTIDASE I"/>
    <property type="match status" value="1"/>
</dbReference>
<dbReference type="GO" id="GO:0005829">
    <property type="term" value="C:cytosol"/>
    <property type="evidence" value="ECO:0007669"/>
    <property type="project" value="InterPro"/>
</dbReference>
<keyword evidence="5 9" id="KW-0378">Hydrolase</keyword>
<accession>A0A5B9R6I7</accession>
<organism evidence="9 10">
    <name type="scientific">Roseimaritima ulvae</name>
    <dbReference type="NCBI Taxonomy" id="980254"/>
    <lineage>
        <taxon>Bacteria</taxon>
        <taxon>Pseudomonadati</taxon>
        <taxon>Planctomycetota</taxon>
        <taxon>Planctomycetia</taxon>
        <taxon>Pirellulales</taxon>
        <taxon>Pirellulaceae</taxon>
        <taxon>Roseimaritima</taxon>
    </lineage>
</organism>
<dbReference type="Proteomes" id="UP000325286">
    <property type="component" value="Chromosome"/>
</dbReference>
<dbReference type="EMBL" id="CP042914">
    <property type="protein sequence ID" value="QEG42171.1"/>
    <property type="molecule type" value="Genomic_DNA"/>
</dbReference>
<dbReference type="InterPro" id="IPR016125">
    <property type="entry name" value="Peptidase_C15-like"/>
</dbReference>
<dbReference type="InterPro" id="IPR036440">
    <property type="entry name" value="Peptidase_C15-like_sf"/>
</dbReference>
<evidence type="ECO:0000256" key="1">
    <source>
        <dbReference type="ARBA" id="ARBA00006641"/>
    </source>
</evidence>
<gene>
    <name evidence="9" type="primary">pcp</name>
    <name evidence="9" type="ORF">UC8_42050</name>
</gene>
<dbReference type="GO" id="GO:0016920">
    <property type="term" value="F:pyroglutamyl-peptidase activity"/>
    <property type="evidence" value="ECO:0007669"/>
    <property type="project" value="InterPro"/>
</dbReference>
<dbReference type="Pfam" id="PF01470">
    <property type="entry name" value="Peptidase_C15"/>
    <property type="match status" value="1"/>
</dbReference>
<protein>
    <recommendedName>
        <fullName evidence="2">Pyrrolidone-carboxylate peptidase</fullName>
    </recommendedName>
    <alternativeName>
        <fullName evidence="7">5-oxoprolyl-peptidase</fullName>
    </alternativeName>
    <alternativeName>
        <fullName evidence="8">Pyroglutamyl-peptidase I</fullName>
    </alternativeName>
</protein>
<evidence type="ECO:0000313" key="10">
    <source>
        <dbReference type="Proteomes" id="UP000325286"/>
    </source>
</evidence>
<dbReference type="KEGG" id="rul:UC8_42050"/>
<keyword evidence="6" id="KW-0788">Thiol protease</keyword>
<dbReference type="OrthoDB" id="9779738at2"/>
<dbReference type="SUPFAM" id="SSF53182">
    <property type="entry name" value="Pyrrolidone carboxyl peptidase (pyroglutamate aminopeptidase)"/>
    <property type="match status" value="1"/>
</dbReference>
<keyword evidence="3" id="KW-0963">Cytoplasm</keyword>
<evidence type="ECO:0000256" key="5">
    <source>
        <dbReference type="ARBA" id="ARBA00022801"/>
    </source>
</evidence>
<dbReference type="InterPro" id="IPR000816">
    <property type="entry name" value="Peptidase_C15"/>
</dbReference>
<dbReference type="RefSeq" id="WP_068136633.1">
    <property type="nucleotide sequence ID" value="NZ_CP042914.1"/>
</dbReference>
<reference evidence="9 10" key="1">
    <citation type="submission" date="2019-08" db="EMBL/GenBank/DDBJ databases">
        <title>Deep-cultivation of Planctomycetes and their phenomic and genomic characterization uncovers novel biology.</title>
        <authorList>
            <person name="Wiegand S."/>
            <person name="Jogler M."/>
            <person name="Boedeker C."/>
            <person name="Pinto D."/>
            <person name="Vollmers J."/>
            <person name="Rivas-Marin E."/>
            <person name="Kohn T."/>
            <person name="Peeters S.H."/>
            <person name="Heuer A."/>
            <person name="Rast P."/>
            <person name="Oberbeckmann S."/>
            <person name="Bunk B."/>
            <person name="Jeske O."/>
            <person name="Meyerdierks A."/>
            <person name="Storesund J.E."/>
            <person name="Kallscheuer N."/>
            <person name="Luecker S."/>
            <person name="Lage O.M."/>
            <person name="Pohl T."/>
            <person name="Merkel B.J."/>
            <person name="Hornburger P."/>
            <person name="Mueller R.-W."/>
            <person name="Bruemmer F."/>
            <person name="Labrenz M."/>
            <person name="Spormann A.M."/>
            <person name="Op den Camp H."/>
            <person name="Overmann J."/>
            <person name="Amann R."/>
            <person name="Jetten M.S.M."/>
            <person name="Mascher T."/>
            <person name="Medema M.H."/>
            <person name="Devos D.P."/>
            <person name="Kaster A.-K."/>
            <person name="Ovreas L."/>
            <person name="Rohde M."/>
            <person name="Galperin M.Y."/>
            <person name="Jogler C."/>
        </authorList>
    </citation>
    <scope>NUCLEOTIDE SEQUENCE [LARGE SCALE GENOMIC DNA]</scope>
    <source>
        <strain evidence="9 10">UC8</strain>
    </source>
</reference>
<keyword evidence="10" id="KW-1185">Reference proteome</keyword>